<dbReference type="GeneID" id="63683311"/>
<dbReference type="HOGENOM" id="CLU_121044_0_0_1"/>
<evidence type="ECO:0000313" key="3">
    <source>
        <dbReference type="Proteomes" id="UP000030653"/>
    </source>
</evidence>
<sequence>MPRISDLTDTPSLSIFLKQAPSPESSDSPPSDSLFLNFFNSCFPPLCSHPLHTSPRMAGVHHTHNHNKSNAMITDVLLPTNTSSKKGKGNKENLPALFHDATSVVLALSTEDDLNEDPIETLVEPKKHALSVSDIEEDKPPPKHTKKQPLKQLNNGLDLQKFLSKKKSKKEELIEANVRIVEFGAIIMSMKDMS</sequence>
<gene>
    <name evidence="2" type="ORF">DACRYDRAFT_106346</name>
</gene>
<dbReference type="EMBL" id="JH795860">
    <property type="protein sequence ID" value="EJU03174.1"/>
    <property type="molecule type" value="Genomic_DNA"/>
</dbReference>
<dbReference type="Proteomes" id="UP000030653">
    <property type="component" value="Unassembled WGS sequence"/>
</dbReference>
<keyword evidence="3" id="KW-1185">Reference proteome</keyword>
<feature type="region of interest" description="Disordered" evidence="1">
    <location>
        <begin position="117"/>
        <end position="153"/>
    </location>
</feature>
<organism evidence="2 3">
    <name type="scientific">Dacryopinax primogenitus (strain DJM 731)</name>
    <name type="common">Brown rot fungus</name>
    <dbReference type="NCBI Taxonomy" id="1858805"/>
    <lineage>
        <taxon>Eukaryota</taxon>
        <taxon>Fungi</taxon>
        <taxon>Dikarya</taxon>
        <taxon>Basidiomycota</taxon>
        <taxon>Agaricomycotina</taxon>
        <taxon>Dacrymycetes</taxon>
        <taxon>Dacrymycetales</taxon>
        <taxon>Dacrymycetaceae</taxon>
        <taxon>Dacryopinax</taxon>
    </lineage>
</organism>
<evidence type="ECO:0000256" key="1">
    <source>
        <dbReference type="SAM" id="MobiDB-lite"/>
    </source>
</evidence>
<dbReference type="AlphaFoldDB" id="M5G3A4"/>
<name>M5G3A4_DACPD</name>
<dbReference type="RefSeq" id="XP_040630068.1">
    <property type="nucleotide sequence ID" value="XM_040768249.1"/>
</dbReference>
<reference evidence="2 3" key="1">
    <citation type="journal article" date="2012" name="Science">
        <title>The Paleozoic origin of enzymatic lignin decomposition reconstructed from 31 fungal genomes.</title>
        <authorList>
            <person name="Floudas D."/>
            <person name="Binder M."/>
            <person name="Riley R."/>
            <person name="Barry K."/>
            <person name="Blanchette R.A."/>
            <person name="Henrissat B."/>
            <person name="Martinez A.T."/>
            <person name="Otillar R."/>
            <person name="Spatafora J.W."/>
            <person name="Yadav J.S."/>
            <person name="Aerts A."/>
            <person name="Benoit I."/>
            <person name="Boyd A."/>
            <person name="Carlson A."/>
            <person name="Copeland A."/>
            <person name="Coutinho P.M."/>
            <person name="de Vries R.P."/>
            <person name="Ferreira P."/>
            <person name="Findley K."/>
            <person name="Foster B."/>
            <person name="Gaskell J."/>
            <person name="Glotzer D."/>
            <person name="Gorecki P."/>
            <person name="Heitman J."/>
            <person name="Hesse C."/>
            <person name="Hori C."/>
            <person name="Igarashi K."/>
            <person name="Jurgens J.A."/>
            <person name="Kallen N."/>
            <person name="Kersten P."/>
            <person name="Kohler A."/>
            <person name="Kuees U."/>
            <person name="Kumar T.K.A."/>
            <person name="Kuo A."/>
            <person name="LaButti K."/>
            <person name="Larrondo L.F."/>
            <person name="Lindquist E."/>
            <person name="Ling A."/>
            <person name="Lombard V."/>
            <person name="Lucas S."/>
            <person name="Lundell T."/>
            <person name="Martin R."/>
            <person name="McLaughlin D.J."/>
            <person name="Morgenstern I."/>
            <person name="Morin E."/>
            <person name="Murat C."/>
            <person name="Nagy L.G."/>
            <person name="Nolan M."/>
            <person name="Ohm R.A."/>
            <person name="Patyshakuliyeva A."/>
            <person name="Rokas A."/>
            <person name="Ruiz-Duenas F.J."/>
            <person name="Sabat G."/>
            <person name="Salamov A."/>
            <person name="Samejima M."/>
            <person name="Schmutz J."/>
            <person name="Slot J.C."/>
            <person name="St John F."/>
            <person name="Stenlid J."/>
            <person name="Sun H."/>
            <person name="Sun S."/>
            <person name="Syed K."/>
            <person name="Tsang A."/>
            <person name="Wiebenga A."/>
            <person name="Young D."/>
            <person name="Pisabarro A."/>
            <person name="Eastwood D.C."/>
            <person name="Martin F."/>
            <person name="Cullen D."/>
            <person name="Grigoriev I.V."/>
            <person name="Hibbett D.S."/>
        </authorList>
    </citation>
    <scope>NUCLEOTIDE SEQUENCE [LARGE SCALE GENOMIC DNA]</scope>
    <source>
        <strain evidence="2 3">DJM-731 SS1</strain>
    </source>
</reference>
<protein>
    <submittedName>
        <fullName evidence="2">Uncharacterized protein</fullName>
    </submittedName>
</protein>
<evidence type="ECO:0000313" key="2">
    <source>
        <dbReference type="EMBL" id="EJU03174.1"/>
    </source>
</evidence>
<proteinExistence type="predicted"/>
<accession>M5G3A4</accession>